<evidence type="ECO:0000313" key="8">
    <source>
        <dbReference type="EMBL" id="CUH68686.1"/>
    </source>
</evidence>
<dbReference type="Proteomes" id="UP000051887">
    <property type="component" value="Unassembled WGS sequence"/>
</dbReference>
<evidence type="ECO:0000256" key="7">
    <source>
        <dbReference type="SAM" id="Phobius"/>
    </source>
</evidence>
<dbReference type="Pfam" id="PF04226">
    <property type="entry name" value="Transgly_assoc"/>
    <property type="match status" value="1"/>
</dbReference>
<evidence type="ECO:0000313" key="11">
    <source>
        <dbReference type="Proteomes" id="UP000051887"/>
    </source>
</evidence>
<dbReference type="OrthoDB" id="7876027at2"/>
<reference evidence="9 11" key="1">
    <citation type="submission" date="2015-09" db="EMBL/GenBank/DDBJ databases">
        <authorList>
            <consortium name="Swine Surveillance"/>
        </authorList>
    </citation>
    <scope>NUCLEOTIDE SEQUENCE [LARGE SCALE GENOMIC DNA]</scope>
    <source>
        <strain evidence="9 11">5120</strain>
    </source>
</reference>
<gene>
    <name evidence="8" type="ORF">TL5118_02725</name>
    <name evidence="9" type="ORF">TL5120_03907</name>
</gene>
<evidence type="ECO:0000256" key="1">
    <source>
        <dbReference type="ARBA" id="ARBA00004651"/>
    </source>
</evidence>
<evidence type="ECO:0000256" key="3">
    <source>
        <dbReference type="ARBA" id="ARBA00022475"/>
    </source>
</evidence>
<evidence type="ECO:0000313" key="9">
    <source>
        <dbReference type="EMBL" id="CUH74089.1"/>
    </source>
</evidence>
<evidence type="ECO:0008006" key="12">
    <source>
        <dbReference type="Google" id="ProtNLM"/>
    </source>
</evidence>
<comment type="similarity">
    <text evidence="2">Belongs to the UPF0410 family.</text>
</comment>
<protein>
    <recommendedName>
        <fullName evidence="12">Transglycosylase associated protein</fullName>
    </recommendedName>
</protein>
<feature type="transmembrane region" description="Helical" evidence="7">
    <location>
        <begin position="55"/>
        <end position="72"/>
    </location>
</feature>
<accession>A0A0P1FKR6</accession>
<evidence type="ECO:0000256" key="4">
    <source>
        <dbReference type="ARBA" id="ARBA00022692"/>
    </source>
</evidence>
<dbReference type="InterPro" id="IPR007341">
    <property type="entry name" value="Transgly_assoc"/>
</dbReference>
<keyword evidence="3" id="KW-1003">Cell membrane</keyword>
<feature type="transmembrane region" description="Helical" evidence="7">
    <location>
        <begin position="27"/>
        <end position="48"/>
    </location>
</feature>
<dbReference type="EMBL" id="CYSB01000035">
    <property type="protein sequence ID" value="CUH68686.1"/>
    <property type="molecule type" value="Genomic_DNA"/>
</dbReference>
<keyword evidence="6 7" id="KW-0472">Membrane</keyword>
<comment type="subcellular location">
    <subcellularLocation>
        <location evidence="1">Cell membrane</location>
        <topology evidence="1">Multi-pass membrane protein</topology>
    </subcellularLocation>
</comment>
<keyword evidence="4 7" id="KW-0812">Transmembrane</keyword>
<dbReference type="EMBL" id="CYSC01000044">
    <property type="protein sequence ID" value="CUH74089.1"/>
    <property type="molecule type" value="Genomic_DNA"/>
</dbReference>
<keyword evidence="10" id="KW-1185">Reference proteome</keyword>
<dbReference type="AlphaFoldDB" id="A0A0P1FKR6"/>
<reference evidence="8 10" key="2">
    <citation type="submission" date="2015-09" db="EMBL/GenBank/DDBJ databases">
        <authorList>
            <person name="Rodrigo-Torres L."/>
            <person name="Arahal D.R."/>
        </authorList>
    </citation>
    <scope>NUCLEOTIDE SEQUENCE [LARGE SCALE GENOMIC DNA]</scope>
    <source>
        <strain evidence="8 10">CECT 5118</strain>
    </source>
</reference>
<evidence type="ECO:0000313" key="10">
    <source>
        <dbReference type="Proteomes" id="UP000051086"/>
    </source>
</evidence>
<keyword evidence="5 7" id="KW-1133">Transmembrane helix</keyword>
<dbReference type="RefSeq" id="WP_058245217.1">
    <property type="nucleotide sequence ID" value="NZ_CYSB01000035.1"/>
</dbReference>
<proteinExistence type="inferred from homology"/>
<evidence type="ECO:0000256" key="5">
    <source>
        <dbReference type="ARBA" id="ARBA00022989"/>
    </source>
</evidence>
<sequence length="77" mass="7903">MSILFLIIIGAAAGVIATKLMGQEANLITTIGIGIAGALIGGLILRFLLVVTGMAAGLVGAILGAMLLIWFYQRFKG</sequence>
<organism evidence="9 11">
    <name type="scientific">Thalassovita autumnalis</name>
    <dbReference type="NCBI Taxonomy" id="2072972"/>
    <lineage>
        <taxon>Bacteria</taxon>
        <taxon>Pseudomonadati</taxon>
        <taxon>Pseudomonadota</taxon>
        <taxon>Alphaproteobacteria</taxon>
        <taxon>Rhodobacterales</taxon>
        <taxon>Roseobacteraceae</taxon>
        <taxon>Thalassovita</taxon>
    </lineage>
</organism>
<evidence type="ECO:0000256" key="2">
    <source>
        <dbReference type="ARBA" id="ARBA00011006"/>
    </source>
</evidence>
<dbReference type="GO" id="GO:0005886">
    <property type="term" value="C:plasma membrane"/>
    <property type="evidence" value="ECO:0007669"/>
    <property type="project" value="UniProtKB-SubCell"/>
</dbReference>
<evidence type="ECO:0000256" key="6">
    <source>
        <dbReference type="ARBA" id="ARBA00023136"/>
    </source>
</evidence>
<name>A0A0P1FKR6_9RHOB</name>
<dbReference type="Proteomes" id="UP000051086">
    <property type="component" value="Unassembled WGS sequence"/>
</dbReference>